<dbReference type="Proteomes" id="UP000036520">
    <property type="component" value="Chromosome"/>
</dbReference>
<protein>
    <recommendedName>
        <fullName evidence="4">DUF2911 domain-containing protein</fullName>
    </recommendedName>
</protein>
<name>A0A0H4PGA8_9BACT</name>
<dbReference type="AlphaFoldDB" id="A0A0H4PGA8"/>
<dbReference type="PATRIC" id="fig|320787.5.peg.4584"/>
<keyword evidence="3" id="KW-1185">Reference proteome</keyword>
<evidence type="ECO:0000313" key="3">
    <source>
        <dbReference type="Proteomes" id="UP000036520"/>
    </source>
</evidence>
<dbReference type="RefSeq" id="WP_048643628.1">
    <property type="nucleotide sequence ID" value="NZ_CP012040.1"/>
</dbReference>
<keyword evidence="1" id="KW-1133">Transmembrane helix</keyword>
<keyword evidence="1" id="KW-0472">Membrane</keyword>
<dbReference type="OrthoDB" id="978542at2"/>
<feature type="transmembrane region" description="Helical" evidence="1">
    <location>
        <begin position="5"/>
        <end position="25"/>
    </location>
</feature>
<dbReference type="KEGG" id="camu:CA2015_4181"/>
<evidence type="ECO:0008006" key="4">
    <source>
        <dbReference type="Google" id="ProtNLM"/>
    </source>
</evidence>
<reference evidence="2 3" key="1">
    <citation type="submission" date="2015-07" db="EMBL/GenBank/DDBJ databases">
        <authorList>
            <person name="Kim K.M."/>
        </authorList>
    </citation>
    <scope>NUCLEOTIDE SEQUENCE [LARGE SCALE GENOMIC DNA]</scope>
    <source>
        <strain evidence="2 3">KCTC 12363</strain>
    </source>
</reference>
<gene>
    <name evidence="2" type="ORF">CA2015_4181</name>
</gene>
<dbReference type="STRING" id="320787.CA2015_4181"/>
<dbReference type="Pfam" id="PF11138">
    <property type="entry name" value="DUF2911"/>
    <property type="match status" value="1"/>
</dbReference>
<evidence type="ECO:0000256" key="1">
    <source>
        <dbReference type="SAM" id="Phobius"/>
    </source>
</evidence>
<dbReference type="EMBL" id="CP012040">
    <property type="protein sequence ID" value="AKP53531.1"/>
    <property type="molecule type" value="Genomic_DNA"/>
</dbReference>
<proteinExistence type="predicted"/>
<dbReference type="InterPro" id="IPR021314">
    <property type="entry name" value="DUF2911"/>
</dbReference>
<keyword evidence="1" id="KW-0812">Transmembrane</keyword>
<sequence length="183" mass="19826">MKKNILIGVGVVFILFVVWVVYGLFIATPVSPPTTTAYSEGGLEITIDYSQPSKKGRLIFGEEADDALQPYGKYWRLGANAATEITFNKDVTFGGKPVKAGTYSMYAVPGANAFKVTLNSETNIFFGVAEPDHELDVVTVDAPVQKTPSVVETFTIDVVTTKSGATINYSWDQTLFTVPVALQ</sequence>
<organism evidence="2 3">
    <name type="scientific">Cyclobacterium amurskyense</name>
    <dbReference type="NCBI Taxonomy" id="320787"/>
    <lineage>
        <taxon>Bacteria</taxon>
        <taxon>Pseudomonadati</taxon>
        <taxon>Bacteroidota</taxon>
        <taxon>Cytophagia</taxon>
        <taxon>Cytophagales</taxon>
        <taxon>Cyclobacteriaceae</taxon>
        <taxon>Cyclobacterium</taxon>
    </lineage>
</organism>
<accession>A0A0H4PGA8</accession>
<evidence type="ECO:0000313" key="2">
    <source>
        <dbReference type="EMBL" id="AKP53531.1"/>
    </source>
</evidence>